<evidence type="ECO:0000256" key="2">
    <source>
        <dbReference type="ARBA" id="ARBA00023125"/>
    </source>
</evidence>
<dbReference type="GO" id="GO:0003677">
    <property type="term" value="F:DNA binding"/>
    <property type="evidence" value="ECO:0007669"/>
    <property type="project" value="UniProtKB-KW"/>
</dbReference>
<keyword evidence="2" id="KW-0238">DNA-binding</keyword>
<feature type="domain" description="HTH gntR-type" evidence="4">
    <location>
        <begin position="9"/>
        <end position="77"/>
    </location>
</feature>
<reference evidence="5" key="1">
    <citation type="submission" date="2019-10" db="EMBL/GenBank/DDBJ databases">
        <authorList>
            <person name="Ross D.E."/>
            <person name="Gulliver D."/>
        </authorList>
    </citation>
    <scope>NUCLEOTIDE SEQUENCE</scope>
    <source>
        <strain evidence="5">DER-2019</strain>
    </source>
</reference>
<dbReference type="InterPro" id="IPR000524">
    <property type="entry name" value="Tscrpt_reg_HTH_GntR"/>
</dbReference>
<sequence>MKWYIDSDRPIYKQLVEQIELRIISGVYSPGDKLSSVRDLAMDAGVNPNTMQKALAELERMDLVFAQRTSGRYITEDKKVIDEVKKALAFREIEQFFEKMKLLGFGKEEILTLIKKVEEGENSNDNTKR</sequence>
<keyword evidence="3" id="KW-0804">Transcription</keyword>
<dbReference type="OrthoDB" id="163333at2"/>
<dbReference type="Gene3D" id="1.10.10.10">
    <property type="entry name" value="Winged helix-like DNA-binding domain superfamily/Winged helix DNA-binding domain"/>
    <property type="match status" value="1"/>
</dbReference>
<protein>
    <submittedName>
        <fullName evidence="5">GntR family transcriptional regulator</fullName>
    </submittedName>
</protein>
<dbReference type="GO" id="GO:0003700">
    <property type="term" value="F:DNA-binding transcription factor activity"/>
    <property type="evidence" value="ECO:0007669"/>
    <property type="project" value="InterPro"/>
</dbReference>
<proteinExistence type="predicted"/>
<evidence type="ECO:0000313" key="5">
    <source>
        <dbReference type="EMBL" id="MBC3887761.1"/>
    </source>
</evidence>
<evidence type="ECO:0000256" key="3">
    <source>
        <dbReference type="ARBA" id="ARBA00023163"/>
    </source>
</evidence>
<reference evidence="5" key="2">
    <citation type="submission" date="2020-10" db="EMBL/GenBank/DDBJ databases">
        <title>Comparative genomics of the Acetobacterium genus.</title>
        <authorList>
            <person name="Marshall C."/>
            <person name="May H."/>
            <person name="Norman S."/>
        </authorList>
    </citation>
    <scope>NUCLEOTIDE SEQUENCE</scope>
    <source>
        <strain evidence="5">DER-2019</strain>
    </source>
</reference>
<dbReference type="CDD" id="cd07377">
    <property type="entry name" value="WHTH_GntR"/>
    <property type="match status" value="1"/>
</dbReference>
<evidence type="ECO:0000259" key="4">
    <source>
        <dbReference type="PROSITE" id="PS50949"/>
    </source>
</evidence>
<dbReference type="EMBL" id="WJBD01000004">
    <property type="protein sequence ID" value="MBC3887761.1"/>
    <property type="molecule type" value="Genomic_DNA"/>
</dbReference>
<accession>A0A923HSY9</accession>
<dbReference type="SMART" id="SM00345">
    <property type="entry name" value="HTH_GNTR"/>
    <property type="match status" value="1"/>
</dbReference>
<dbReference type="InterPro" id="IPR036390">
    <property type="entry name" value="WH_DNA-bd_sf"/>
</dbReference>
<keyword evidence="6" id="KW-1185">Reference proteome</keyword>
<evidence type="ECO:0000256" key="1">
    <source>
        <dbReference type="ARBA" id="ARBA00023015"/>
    </source>
</evidence>
<keyword evidence="1" id="KW-0805">Transcription regulation</keyword>
<name>A0A923HSY9_9FIRM</name>
<organism evidence="5 6">
    <name type="scientific">Acetobacterium paludosum</name>
    <dbReference type="NCBI Taxonomy" id="52693"/>
    <lineage>
        <taxon>Bacteria</taxon>
        <taxon>Bacillati</taxon>
        <taxon>Bacillota</taxon>
        <taxon>Clostridia</taxon>
        <taxon>Eubacteriales</taxon>
        <taxon>Eubacteriaceae</taxon>
        <taxon>Acetobacterium</taxon>
    </lineage>
</organism>
<comment type="caution">
    <text evidence="5">The sequence shown here is derived from an EMBL/GenBank/DDBJ whole genome shotgun (WGS) entry which is preliminary data.</text>
</comment>
<dbReference type="SUPFAM" id="SSF46785">
    <property type="entry name" value="Winged helix' DNA-binding domain"/>
    <property type="match status" value="1"/>
</dbReference>
<dbReference type="InterPro" id="IPR036388">
    <property type="entry name" value="WH-like_DNA-bd_sf"/>
</dbReference>
<dbReference type="PROSITE" id="PS50949">
    <property type="entry name" value="HTH_GNTR"/>
    <property type="match status" value="1"/>
</dbReference>
<dbReference type="Proteomes" id="UP000616595">
    <property type="component" value="Unassembled WGS sequence"/>
</dbReference>
<dbReference type="RefSeq" id="WP_148566744.1">
    <property type="nucleotide sequence ID" value="NZ_RXYA01000005.1"/>
</dbReference>
<dbReference type="AlphaFoldDB" id="A0A923HSY9"/>
<evidence type="ECO:0000313" key="6">
    <source>
        <dbReference type="Proteomes" id="UP000616595"/>
    </source>
</evidence>
<dbReference type="PANTHER" id="PTHR38445:SF6">
    <property type="entry name" value="GNTR-FAMILY TRANSCRIPTIONAL REGULATOR"/>
    <property type="match status" value="1"/>
</dbReference>
<dbReference type="Pfam" id="PF00392">
    <property type="entry name" value="GntR"/>
    <property type="match status" value="1"/>
</dbReference>
<dbReference type="PANTHER" id="PTHR38445">
    <property type="entry name" value="HTH-TYPE TRANSCRIPTIONAL REPRESSOR YTRA"/>
    <property type="match status" value="1"/>
</dbReference>
<gene>
    <name evidence="5" type="ORF">GH810_05505</name>
</gene>